<protein>
    <submittedName>
        <fullName evidence="1">Uncharacterized protein</fullName>
    </submittedName>
</protein>
<accession>A0A0A8ZW46</accession>
<sequence length="22" mass="2547">MKTWSGKLSGRMTVFAYSWRPG</sequence>
<proteinExistence type="predicted"/>
<evidence type="ECO:0000313" key="1">
    <source>
        <dbReference type="EMBL" id="JAD40980.1"/>
    </source>
</evidence>
<organism evidence="1">
    <name type="scientific">Arundo donax</name>
    <name type="common">Giant reed</name>
    <name type="synonym">Donax arundinaceus</name>
    <dbReference type="NCBI Taxonomy" id="35708"/>
    <lineage>
        <taxon>Eukaryota</taxon>
        <taxon>Viridiplantae</taxon>
        <taxon>Streptophyta</taxon>
        <taxon>Embryophyta</taxon>
        <taxon>Tracheophyta</taxon>
        <taxon>Spermatophyta</taxon>
        <taxon>Magnoliopsida</taxon>
        <taxon>Liliopsida</taxon>
        <taxon>Poales</taxon>
        <taxon>Poaceae</taxon>
        <taxon>PACMAD clade</taxon>
        <taxon>Arundinoideae</taxon>
        <taxon>Arundineae</taxon>
        <taxon>Arundo</taxon>
    </lineage>
</organism>
<dbReference type="EMBL" id="GBRH01256915">
    <property type="protein sequence ID" value="JAD40980.1"/>
    <property type="molecule type" value="Transcribed_RNA"/>
</dbReference>
<reference evidence="1" key="1">
    <citation type="submission" date="2014-09" db="EMBL/GenBank/DDBJ databases">
        <authorList>
            <person name="Magalhaes I.L.F."/>
            <person name="Oliveira U."/>
            <person name="Santos F.R."/>
            <person name="Vidigal T.H.D.A."/>
            <person name="Brescovit A.D."/>
            <person name="Santos A.J."/>
        </authorList>
    </citation>
    <scope>NUCLEOTIDE SEQUENCE</scope>
    <source>
        <tissue evidence="1">Shoot tissue taken approximately 20 cm above the soil surface</tissue>
    </source>
</reference>
<reference evidence="1" key="2">
    <citation type="journal article" date="2015" name="Data Brief">
        <title>Shoot transcriptome of the giant reed, Arundo donax.</title>
        <authorList>
            <person name="Barrero R.A."/>
            <person name="Guerrero F.D."/>
            <person name="Moolhuijzen P."/>
            <person name="Goolsby J.A."/>
            <person name="Tidwell J."/>
            <person name="Bellgard S.E."/>
            <person name="Bellgard M.I."/>
        </authorList>
    </citation>
    <scope>NUCLEOTIDE SEQUENCE</scope>
    <source>
        <tissue evidence="1">Shoot tissue taken approximately 20 cm above the soil surface</tissue>
    </source>
</reference>
<name>A0A0A8ZW46_ARUDO</name>
<dbReference type="AlphaFoldDB" id="A0A0A8ZW46"/>